<proteinExistence type="predicted"/>
<dbReference type="InterPro" id="IPR012677">
    <property type="entry name" value="Nucleotide-bd_a/b_plait_sf"/>
</dbReference>
<dbReference type="PANTHER" id="PTHR19965">
    <property type="entry name" value="RNA AND EXPORT FACTOR BINDING PROTEIN"/>
    <property type="match status" value="1"/>
</dbReference>
<feature type="domain" description="RRM" evidence="4">
    <location>
        <begin position="101"/>
        <end position="178"/>
    </location>
</feature>
<keyword evidence="1 2" id="KW-0694">RNA-binding</keyword>
<keyword evidence="6" id="KW-1185">Reference proteome</keyword>
<protein>
    <submittedName>
        <fullName evidence="5">THO complex subunit 4C</fullName>
    </submittedName>
</protein>
<reference evidence="5 6" key="1">
    <citation type="journal article" date="2016" name="Mol. Biol. Evol.">
        <title>Genome-Wide Survey of Gut Fungi (Harpellales) Reveals the First Horizontally Transferred Ubiquitin Gene from a Mosquito Host.</title>
        <authorList>
            <person name="Wang Y."/>
            <person name="White M.M."/>
            <person name="Kvist S."/>
            <person name="Moncalvo J.M."/>
        </authorList>
    </citation>
    <scope>NUCLEOTIDE SEQUENCE [LARGE SCALE GENOMIC DNA]</scope>
    <source>
        <strain evidence="5 6">ALG-7-W6</strain>
    </source>
</reference>
<comment type="caution">
    <text evidence="5">The sequence shown here is derived from an EMBL/GenBank/DDBJ whole genome shotgun (WGS) entry which is preliminary data.</text>
</comment>
<evidence type="ECO:0000256" key="2">
    <source>
        <dbReference type="PROSITE-ProRule" id="PRU00176"/>
    </source>
</evidence>
<name>A0A1R0H3H0_9FUNG</name>
<dbReference type="InterPro" id="IPR051229">
    <property type="entry name" value="ALYREF_mRNA_export"/>
</dbReference>
<gene>
    <name evidence="5" type="ORF">AYI68_g2158</name>
</gene>
<sequence length="222" mass="24439">MNGRNSRNRESKSTTPRKMKDRINNKGKDSILNRVGTSVSVLHRLGPNGAILKSTKNNKKVGLNSKKSIKKVVVEKKVKSRIVGEAKPAENISIKGEAGPAAIFVANLDPDASSEDVRTCFKQFGDIISCDLLYDSAGRPTGNAEVVYKLRPSAIDAISRLNNVIADGRTLIVQAKGQFFVPKTNEDRPKTLSSSRDSRRDQPSRSSRHRSSRVHNSMNVDR</sequence>
<dbReference type="EMBL" id="LSSL01000787">
    <property type="protein sequence ID" value="OLY83687.1"/>
    <property type="molecule type" value="Genomic_DNA"/>
</dbReference>
<dbReference type="CDD" id="cd00590">
    <property type="entry name" value="RRM_SF"/>
    <property type="match status" value="1"/>
</dbReference>
<feature type="region of interest" description="Disordered" evidence="3">
    <location>
        <begin position="183"/>
        <end position="222"/>
    </location>
</feature>
<feature type="compositionally biased region" description="Basic and acidic residues" evidence="3">
    <location>
        <begin position="21"/>
        <end position="30"/>
    </location>
</feature>
<organism evidence="5 6">
    <name type="scientific">Smittium mucronatum</name>
    <dbReference type="NCBI Taxonomy" id="133383"/>
    <lineage>
        <taxon>Eukaryota</taxon>
        <taxon>Fungi</taxon>
        <taxon>Fungi incertae sedis</taxon>
        <taxon>Zoopagomycota</taxon>
        <taxon>Kickxellomycotina</taxon>
        <taxon>Harpellomycetes</taxon>
        <taxon>Harpellales</taxon>
        <taxon>Legeriomycetaceae</taxon>
        <taxon>Smittium</taxon>
    </lineage>
</organism>
<dbReference type="SUPFAM" id="SSF54928">
    <property type="entry name" value="RNA-binding domain, RBD"/>
    <property type="match status" value="1"/>
</dbReference>
<dbReference type="Proteomes" id="UP000187455">
    <property type="component" value="Unassembled WGS sequence"/>
</dbReference>
<evidence type="ECO:0000259" key="4">
    <source>
        <dbReference type="PROSITE" id="PS50102"/>
    </source>
</evidence>
<evidence type="ECO:0000313" key="5">
    <source>
        <dbReference type="EMBL" id="OLY83687.1"/>
    </source>
</evidence>
<dbReference type="OrthoDB" id="6159137at2759"/>
<dbReference type="Pfam" id="PF00076">
    <property type="entry name" value="RRM_1"/>
    <property type="match status" value="1"/>
</dbReference>
<accession>A0A1R0H3H0</accession>
<dbReference type="InterPro" id="IPR000504">
    <property type="entry name" value="RRM_dom"/>
</dbReference>
<dbReference type="Gene3D" id="3.30.70.330">
    <property type="match status" value="1"/>
</dbReference>
<dbReference type="InterPro" id="IPR035979">
    <property type="entry name" value="RBD_domain_sf"/>
</dbReference>
<evidence type="ECO:0000256" key="1">
    <source>
        <dbReference type="ARBA" id="ARBA00022884"/>
    </source>
</evidence>
<dbReference type="GO" id="GO:0005634">
    <property type="term" value="C:nucleus"/>
    <property type="evidence" value="ECO:0007669"/>
    <property type="project" value="TreeGrafter"/>
</dbReference>
<feature type="region of interest" description="Disordered" evidence="3">
    <location>
        <begin position="1"/>
        <end position="30"/>
    </location>
</feature>
<dbReference type="PROSITE" id="PS50102">
    <property type="entry name" value="RRM"/>
    <property type="match status" value="1"/>
</dbReference>
<dbReference type="STRING" id="133383.A0A1R0H3H0"/>
<dbReference type="AlphaFoldDB" id="A0A1R0H3H0"/>
<evidence type="ECO:0000256" key="3">
    <source>
        <dbReference type="SAM" id="MobiDB-lite"/>
    </source>
</evidence>
<dbReference type="SMART" id="SM00360">
    <property type="entry name" value="RRM"/>
    <property type="match status" value="1"/>
</dbReference>
<evidence type="ECO:0000313" key="6">
    <source>
        <dbReference type="Proteomes" id="UP000187455"/>
    </source>
</evidence>
<dbReference type="PANTHER" id="PTHR19965:SF82">
    <property type="entry name" value="THO COMPLEX SUBUNIT 4"/>
    <property type="match status" value="1"/>
</dbReference>
<dbReference type="GO" id="GO:0003729">
    <property type="term" value="F:mRNA binding"/>
    <property type="evidence" value="ECO:0007669"/>
    <property type="project" value="TreeGrafter"/>
</dbReference>
<feature type="compositionally biased region" description="Basic and acidic residues" evidence="3">
    <location>
        <begin position="184"/>
        <end position="203"/>
    </location>
</feature>